<dbReference type="InterPro" id="IPR036875">
    <property type="entry name" value="Znf_CCHC_sf"/>
</dbReference>
<keyword evidence="4" id="KW-1185">Reference proteome</keyword>
<keyword evidence="1" id="KW-0862">Zinc</keyword>
<name>A0A0J8CRS3_BETVV</name>
<keyword evidence="1" id="KW-0479">Metal-binding</keyword>
<keyword evidence="1" id="KW-0863">Zinc-finger</keyword>
<dbReference type="PANTHER" id="PTHR33443:SF30">
    <property type="entry name" value="SARCOSINE DEHYDROGENASE-2C PROTEIN"/>
    <property type="match status" value="1"/>
</dbReference>
<dbReference type="SUPFAM" id="SSF57756">
    <property type="entry name" value="Retrovirus zinc finger-like domains"/>
    <property type="match status" value="1"/>
</dbReference>
<dbReference type="GO" id="GO:0008270">
    <property type="term" value="F:zinc ion binding"/>
    <property type="evidence" value="ECO:0007669"/>
    <property type="project" value="UniProtKB-KW"/>
</dbReference>
<dbReference type="eggNOG" id="ENOG502S1TM">
    <property type="taxonomic scope" value="Eukaryota"/>
</dbReference>
<evidence type="ECO:0000313" key="3">
    <source>
        <dbReference type="EMBL" id="KMT16475.1"/>
    </source>
</evidence>
<sequence>MADDKHSSKTTETHKLTGKIKRLDLQGIGYILSDNPFIPEVYISPCSLSSDTTITIEEGDCVEFNIKLWGSNSPHSFEAIDVVPFGSKCSYCKRFGHNSWKCPENSSNKLKCYRCGLIGHFGKDCDQQFRGWFSNSSRGGFYVGKGERRRLRGWGLLFGDGVGAHNSGVGVGVGPSLDLVVCVKKREDVKKVEEVRSMVCVKKGEDVKKVEEVEDCFILEFDPCELENFSKLSICEKSEGVAVDDDVSILAEKGQVACRDYPHSRHVCATHLFNKTPHEIHCKMCYCYICDVPAPCQKWNGGSSKLGLSHCDATEESQFWRLLKSVEKRQTQM</sequence>
<gene>
    <name evidence="3" type="ORF">BVRB_3g050930</name>
</gene>
<dbReference type="InterPro" id="IPR053234">
    <property type="entry name" value="RPM1_Interactor"/>
</dbReference>
<dbReference type="OMA" id="MVCVKKG"/>
<evidence type="ECO:0000259" key="2">
    <source>
        <dbReference type="PROSITE" id="PS50158"/>
    </source>
</evidence>
<evidence type="ECO:0000256" key="1">
    <source>
        <dbReference type="PROSITE-ProRule" id="PRU00047"/>
    </source>
</evidence>
<dbReference type="OrthoDB" id="266020at2759"/>
<dbReference type="SMART" id="SM00343">
    <property type="entry name" value="ZnF_C2HC"/>
    <property type="match status" value="2"/>
</dbReference>
<dbReference type="Proteomes" id="UP000035740">
    <property type="component" value="Chromosome 3"/>
</dbReference>
<feature type="domain" description="CCHC-type" evidence="2">
    <location>
        <begin position="111"/>
        <end position="127"/>
    </location>
</feature>
<proteinExistence type="predicted"/>
<accession>A0A0J8CRS3</accession>
<dbReference type="Pfam" id="PF00098">
    <property type="entry name" value="zf-CCHC"/>
    <property type="match status" value="1"/>
</dbReference>
<dbReference type="PANTHER" id="PTHR33443">
    <property type="entry name" value="ZGC:112980"/>
    <property type="match status" value="1"/>
</dbReference>
<dbReference type="Gene3D" id="4.10.60.10">
    <property type="entry name" value="Zinc finger, CCHC-type"/>
    <property type="match status" value="1"/>
</dbReference>
<evidence type="ECO:0000313" key="4">
    <source>
        <dbReference type="Proteomes" id="UP000035740"/>
    </source>
</evidence>
<dbReference type="EMBL" id="KQ090056">
    <property type="protein sequence ID" value="KMT16475.1"/>
    <property type="molecule type" value="Genomic_DNA"/>
</dbReference>
<dbReference type="InterPro" id="IPR001878">
    <property type="entry name" value="Znf_CCHC"/>
</dbReference>
<dbReference type="PROSITE" id="PS50158">
    <property type="entry name" value="ZF_CCHC"/>
    <property type="match status" value="1"/>
</dbReference>
<protein>
    <recommendedName>
        <fullName evidence="2">CCHC-type domain-containing protein</fullName>
    </recommendedName>
</protein>
<reference evidence="3 4" key="1">
    <citation type="journal article" date="2014" name="Nature">
        <title>The genome of the recently domesticated crop plant sugar beet (Beta vulgaris).</title>
        <authorList>
            <person name="Dohm J.C."/>
            <person name="Minoche A.E."/>
            <person name="Holtgrawe D."/>
            <person name="Capella-Gutierrez S."/>
            <person name="Zakrzewski F."/>
            <person name="Tafer H."/>
            <person name="Rupp O."/>
            <person name="Sorensen T.R."/>
            <person name="Stracke R."/>
            <person name="Reinhardt R."/>
            <person name="Goesmann A."/>
            <person name="Kraft T."/>
            <person name="Schulz B."/>
            <person name="Stadler P.F."/>
            <person name="Schmidt T."/>
            <person name="Gabaldon T."/>
            <person name="Lehrach H."/>
            <person name="Weisshaar B."/>
            <person name="Himmelbauer H."/>
        </authorList>
    </citation>
    <scope>NUCLEOTIDE SEQUENCE [LARGE SCALE GENOMIC DNA]</scope>
    <source>
        <tissue evidence="3">Taproot</tissue>
    </source>
</reference>
<organism evidence="3 4">
    <name type="scientific">Beta vulgaris subsp. vulgaris</name>
    <name type="common">Beet</name>
    <dbReference type="NCBI Taxonomy" id="3555"/>
    <lineage>
        <taxon>Eukaryota</taxon>
        <taxon>Viridiplantae</taxon>
        <taxon>Streptophyta</taxon>
        <taxon>Embryophyta</taxon>
        <taxon>Tracheophyta</taxon>
        <taxon>Spermatophyta</taxon>
        <taxon>Magnoliopsida</taxon>
        <taxon>eudicotyledons</taxon>
        <taxon>Gunneridae</taxon>
        <taxon>Pentapetalae</taxon>
        <taxon>Caryophyllales</taxon>
        <taxon>Chenopodiaceae</taxon>
        <taxon>Betoideae</taxon>
        <taxon>Beta</taxon>
    </lineage>
</organism>
<dbReference type="Gramene" id="KMT16475">
    <property type="protein sequence ID" value="KMT16475"/>
    <property type="gene ID" value="BVRB_3g050930"/>
</dbReference>
<dbReference type="GO" id="GO:0003676">
    <property type="term" value="F:nucleic acid binding"/>
    <property type="evidence" value="ECO:0007669"/>
    <property type="project" value="InterPro"/>
</dbReference>
<dbReference type="AlphaFoldDB" id="A0A0J8CRS3"/>